<organism evidence="2 3">
    <name type="scientific">Alternaria arborescens</name>
    <dbReference type="NCBI Taxonomy" id="156630"/>
    <lineage>
        <taxon>Eukaryota</taxon>
        <taxon>Fungi</taxon>
        <taxon>Dikarya</taxon>
        <taxon>Ascomycota</taxon>
        <taxon>Pezizomycotina</taxon>
        <taxon>Dothideomycetes</taxon>
        <taxon>Pleosporomycetidae</taxon>
        <taxon>Pleosporales</taxon>
        <taxon>Pleosporineae</taxon>
        <taxon>Pleosporaceae</taxon>
        <taxon>Alternaria</taxon>
        <taxon>Alternaria sect. Alternaria</taxon>
    </lineage>
</organism>
<keyword evidence="3" id="KW-1185">Reference proteome</keyword>
<feature type="domain" description="Heterokaryon incompatibility" evidence="1">
    <location>
        <begin position="24"/>
        <end position="79"/>
    </location>
</feature>
<sequence length="82" mass="9686">MRLIDCRGGSLRMQEFIGRPPIPFAILSHTWDSEEVNFQAFNDIATRTTARGWTKIECTCREAQRRRFDYVWIDSFCIRNIA</sequence>
<dbReference type="PANTHER" id="PTHR10622:SF10">
    <property type="entry name" value="HET DOMAIN-CONTAINING PROTEIN"/>
    <property type="match status" value="1"/>
</dbReference>
<dbReference type="Proteomes" id="UP000293823">
    <property type="component" value="Unassembled WGS sequence"/>
</dbReference>
<protein>
    <recommendedName>
        <fullName evidence="1">Heterokaryon incompatibility domain-containing protein</fullName>
    </recommendedName>
</protein>
<evidence type="ECO:0000313" key="3">
    <source>
        <dbReference type="Proteomes" id="UP000293823"/>
    </source>
</evidence>
<proteinExistence type="predicted"/>
<accession>A0A4Q4PYN9</accession>
<evidence type="ECO:0000313" key="2">
    <source>
        <dbReference type="EMBL" id="RYO28786.1"/>
    </source>
</evidence>
<comment type="caution">
    <text evidence="2">The sequence shown here is derived from an EMBL/GenBank/DDBJ whole genome shotgun (WGS) entry which is preliminary data.</text>
</comment>
<dbReference type="AlphaFoldDB" id="A0A4Q4PYN9"/>
<dbReference type="OrthoDB" id="674604at2759"/>
<gene>
    <name evidence="2" type="ORF">AA0113_g12143</name>
</gene>
<dbReference type="Pfam" id="PF06985">
    <property type="entry name" value="HET"/>
    <property type="match status" value="1"/>
</dbReference>
<dbReference type="PANTHER" id="PTHR10622">
    <property type="entry name" value="HET DOMAIN-CONTAINING PROTEIN"/>
    <property type="match status" value="1"/>
</dbReference>
<reference evidence="3" key="1">
    <citation type="journal article" date="2019" name="bioRxiv">
        <title>Genomics, evolutionary history and diagnostics of the Alternaria alternata species group including apple and Asian pear pathotypes.</title>
        <authorList>
            <person name="Armitage A.D."/>
            <person name="Cockerton H.M."/>
            <person name="Sreenivasaprasad S."/>
            <person name="Woodhall J.W."/>
            <person name="Lane C.R."/>
            <person name="Harrison R.J."/>
            <person name="Clarkson J.P."/>
        </authorList>
    </citation>
    <scope>NUCLEOTIDE SEQUENCE [LARGE SCALE GENOMIC DNA]</scope>
    <source>
        <strain evidence="3">RGR 97.0016</strain>
    </source>
</reference>
<dbReference type="InterPro" id="IPR010730">
    <property type="entry name" value="HET"/>
</dbReference>
<dbReference type="EMBL" id="PEJP01000086">
    <property type="protein sequence ID" value="RYO28786.1"/>
    <property type="molecule type" value="Genomic_DNA"/>
</dbReference>
<name>A0A4Q4PYN9_9PLEO</name>
<evidence type="ECO:0000259" key="1">
    <source>
        <dbReference type="Pfam" id="PF06985"/>
    </source>
</evidence>